<dbReference type="Gene3D" id="3.40.960.10">
    <property type="entry name" value="VSR Endonuclease"/>
    <property type="match status" value="1"/>
</dbReference>
<dbReference type="InterPro" id="IPR007569">
    <property type="entry name" value="DUF559"/>
</dbReference>
<dbReference type="OrthoDB" id="4310518at2"/>
<evidence type="ECO:0000259" key="2">
    <source>
        <dbReference type="Pfam" id="PF13338"/>
    </source>
</evidence>
<dbReference type="InterPro" id="IPR025159">
    <property type="entry name" value="AbiEi_N"/>
</dbReference>
<evidence type="ECO:0000259" key="1">
    <source>
        <dbReference type="Pfam" id="PF04480"/>
    </source>
</evidence>
<protein>
    <submittedName>
        <fullName evidence="3">Very-short-patch-repair endonuclease</fullName>
    </submittedName>
</protein>
<feature type="domain" description="DUF559" evidence="1">
    <location>
        <begin position="192"/>
        <end position="292"/>
    </location>
</feature>
<dbReference type="EMBL" id="FQVU01000002">
    <property type="protein sequence ID" value="SHG01288.1"/>
    <property type="molecule type" value="Genomic_DNA"/>
</dbReference>
<sequence>MQWWEVARPQAGVISHAQLRRCGVSASTVARMTASGELTRLSRGVHVLGGAPLTWQARLWAAVLATDGVLGSFTAGRLWGVRDDPADGDAVHVVVPGDRHVVAPQGVRLRRHDLLAGQTRIRSGLPVLDRRGTVVALLRELPFTQATRLADRALQRGWIERSTCTAALTREPRIRGNPQLRRIAAQLADGAAAESERVLHRLLRRAGIRGWTPNQEVWHAGELLGVVDVAFPLHRLAVEVDGMAYHVDVDRFRRDRSRQNGLVALGWTVLRFTWADLTERPGYVIASIRAMLTRSAVG</sequence>
<dbReference type="RefSeq" id="WP_073387370.1">
    <property type="nucleotide sequence ID" value="NZ_FQVU01000002.1"/>
</dbReference>
<dbReference type="InterPro" id="IPR011335">
    <property type="entry name" value="Restrct_endonuc-II-like"/>
</dbReference>
<reference evidence="3 4" key="1">
    <citation type="submission" date="2016-11" db="EMBL/GenBank/DDBJ databases">
        <authorList>
            <person name="Jaros S."/>
            <person name="Januszkiewicz K."/>
            <person name="Wedrychowicz H."/>
        </authorList>
    </citation>
    <scope>NUCLEOTIDE SEQUENCE [LARGE SCALE GENOMIC DNA]</scope>
    <source>
        <strain evidence="3 4">DSM 45627</strain>
    </source>
</reference>
<dbReference type="Proteomes" id="UP000186132">
    <property type="component" value="Unassembled WGS sequence"/>
</dbReference>
<feature type="domain" description="AbiEi antitoxin N-terminal" evidence="2">
    <location>
        <begin position="6"/>
        <end position="45"/>
    </location>
</feature>
<name>A0A1M5GC85_9ACTN</name>
<dbReference type="Pfam" id="PF13338">
    <property type="entry name" value="AbiEi_4"/>
    <property type="match status" value="1"/>
</dbReference>
<dbReference type="GO" id="GO:0004519">
    <property type="term" value="F:endonuclease activity"/>
    <property type="evidence" value="ECO:0007669"/>
    <property type="project" value="UniProtKB-KW"/>
</dbReference>
<dbReference type="SUPFAM" id="SSF52980">
    <property type="entry name" value="Restriction endonuclease-like"/>
    <property type="match status" value="1"/>
</dbReference>
<keyword evidence="4" id="KW-1185">Reference proteome</keyword>
<keyword evidence="3" id="KW-0255">Endonuclease</keyword>
<gene>
    <name evidence="3" type="ORF">SAMN05443575_1126</name>
</gene>
<evidence type="ECO:0000313" key="4">
    <source>
        <dbReference type="Proteomes" id="UP000186132"/>
    </source>
</evidence>
<accession>A0A1M5GC85</accession>
<keyword evidence="3" id="KW-0378">Hydrolase</keyword>
<keyword evidence="3" id="KW-0540">Nuclease</keyword>
<dbReference type="STRING" id="1206085.SAMN05443575_1126"/>
<evidence type="ECO:0000313" key="3">
    <source>
        <dbReference type="EMBL" id="SHG01288.1"/>
    </source>
</evidence>
<proteinExistence type="predicted"/>
<organism evidence="3 4">
    <name type="scientific">Jatrophihabitans endophyticus</name>
    <dbReference type="NCBI Taxonomy" id="1206085"/>
    <lineage>
        <taxon>Bacteria</taxon>
        <taxon>Bacillati</taxon>
        <taxon>Actinomycetota</taxon>
        <taxon>Actinomycetes</taxon>
        <taxon>Jatrophihabitantales</taxon>
        <taxon>Jatrophihabitantaceae</taxon>
        <taxon>Jatrophihabitans</taxon>
    </lineage>
</organism>
<dbReference type="AlphaFoldDB" id="A0A1M5GC85"/>
<dbReference type="Pfam" id="PF04480">
    <property type="entry name" value="DUF559"/>
    <property type="match status" value="1"/>
</dbReference>